<dbReference type="Gene3D" id="2.40.50.100">
    <property type="match status" value="1"/>
</dbReference>
<evidence type="ECO:0000256" key="3">
    <source>
        <dbReference type="SAM" id="Phobius"/>
    </source>
</evidence>
<feature type="region of interest" description="Disordered" evidence="2">
    <location>
        <begin position="1"/>
        <end position="22"/>
    </location>
</feature>
<evidence type="ECO:0000256" key="2">
    <source>
        <dbReference type="SAM" id="MobiDB-lite"/>
    </source>
</evidence>
<dbReference type="PANTHER" id="PTHR30367:SF1">
    <property type="entry name" value="MULTIDRUG RESISTANCE PROTEIN MDTN"/>
    <property type="match status" value="1"/>
</dbReference>
<evidence type="ECO:0000313" key="5">
    <source>
        <dbReference type="EMBL" id="MDL2399555.1"/>
    </source>
</evidence>
<dbReference type="PANTHER" id="PTHR30367">
    <property type="entry name" value="P-HYDROXYBENZOIC ACID EFFLUX PUMP SUBUNIT AAEA-RELATED"/>
    <property type="match status" value="1"/>
</dbReference>
<keyword evidence="3" id="KW-0812">Transmembrane</keyword>
<dbReference type="InterPro" id="IPR058625">
    <property type="entry name" value="MdtA-like_BSH"/>
</dbReference>
<comment type="caution">
    <text evidence="5">The sequence shown here is derived from an EMBL/GenBank/DDBJ whole genome shotgun (WGS) entry which is preliminary data.</text>
</comment>
<sequence>MSNTTSSDPIEPDPSAPPPAASTERRRALRLVAGIASLLALWAVWQVLTSFVAYTDDAYVTTNFVAVVPQVTGVIVSVNVANDREARRGDLLAVIDKAPFQLVVDQRKAALQEAAANHKFVSDDLAAAQNRLAAATAALQQAGDDQKQLSLTAADVVSAEQQATMELAAAREAVDKASQSVARQEAIVAQAEAALALAEWQFGQTEIRAPVDGTVNNLSVSVGDTASAGKALVGIVDAAGWRIVANYKENYVRKLEPGKAAWVWLDTHPWRLYRARIEGVSRGISRGPDQDGILPYVAPTTDWIRLRRRFPITLKLVDPPSDLTLYMGSDASTLIFP</sequence>
<feature type="domain" description="Multidrug resistance protein MdtA-like barrel-sandwich hybrid" evidence="4">
    <location>
        <begin position="64"/>
        <end position="236"/>
    </location>
</feature>
<reference evidence="5" key="1">
    <citation type="submission" date="2023-06" db="EMBL/GenBank/DDBJ databases">
        <title>Phylogenetic Diversity of Rhizobium strains.</title>
        <authorList>
            <person name="Moura F.T."/>
            <person name="Helene L.C.F."/>
            <person name="Hungria M."/>
        </authorList>
    </citation>
    <scope>NUCLEOTIDE SEQUENCE</scope>
    <source>
        <strain evidence="5">CCGE526</strain>
    </source>
</reference>
<feature type="transmembrane region" description="Helical" evidence="3">
    <location>
        <begin position="60"/>
        <end position="81"/>
    </location>
</feature>
<accession>A0ABT7JT66</accession>
<dbReference type="Gene3D" id="2.40.30.170">
    <property type="match status" value="1"/>
</dbReference>
<dbReference type="Gene3D" id="1.10.287.470">
    <property type="entry name" value="Helix hairpin bin"/>
    <property type="match status" value="1"/>
</dbReference>
<keyword evidence="3" id="KW-0472">Membrane</keyword>
<keyword evidence="3" id="KW-1133">Transmembrane helix</keyword>
<dbReference type="RefSeq" id="WP_285868536.1">
    <property type="nucleotide sequence ID" value="NZ_JARFYM010000007.1"/>
</dbReference>
<dbReference type="Pfam" id="PF25917">
    <property type="entry name" value="BSH_RND"/>
    <property type="match status" value="1"/>
</dbReference>
<keyword evidence="1" id="KW-0175">Coiled coil</keyword>
<evidence type="ECO:0000256" key="1">
    <source>
        <dbReference type="SAM" id="Coils"/>
    </source>
</evidence>
<proteinExistence type="predicted"/>
<protein>
    <submittedName>
        <fullName evidence="5">HlyD family efflux transporter periplasmic adaptor subunit</fullName>
    </submittedName>
</protein>
<evidence type="ECO:0000259" key="4">
    <source>
        <dbReference type="Pfam" id="PF25917"/>
    </source>
</evidence>
<organism evidence="5 6">
    <name type="scientific">Rhizobium mayense</name>
    <dbReference type="NCBI Taxonomy" id="1312184"/>
    <lineage>
        <taxon>Bacteria</taxon>
        <taxon>Pseudomonadati</taxon>
        <taxon>Pseudomonadota</taxon>
        <taxon>Alphaproteobacteria</taxon>
        <taxon>Hyphomicrobiales</taxon>
        <taxon>Rhizobiaceae</taxon>
        <taxon>Rhizobium/Agrobacterium group</taxon>
        <taxon>Rhizobium</taxon>
    </lineage>
</organism>
<dbReference type="Proteomes" id="UP001172645">
    <property type="component" value="Unassembled WGS sequence"/>
</dbReference>
<feature type="coiled-coil region" evidence="1">
    <location>
        <begin position="111"/>
        <end position="145"/>
    </location>
</feature>
<evidence type="ECO:0000313" key="6">
    <source>
        <dbReference type="Proteomes" id="UP001172645"/>
    </source>
</evidence>
<dbReference type="InterPro" id="IPR050393">
    <property type="entry name" value="MFP_Efflux_Pump"/>
</dbReference>
<dbReference type="SUPFAM" id="SSF111369">
    <property type="entry name" value="HlyD-like secretion proteins"/>
    <property type="match status" value="2"/>
</dbReference>
<gene>
    <name evidence="5" type="ORF">PY649_11660</name>
</gene>
<keyword evidence="6" id="KW-1185">Reference proteome</keyword>
<dbReference type="EMBL" id="JARFYM010000007">
    <property type="protein sequence ID" value="MDL2399555.1"/>
    <property type="molecule type" value="Genomic_DNA"/>
</dbReference>
<name>A0ABT7JT66_9HYPH</name>
<feature type="transmembrane region" description="Helical" evidence="3">
    <location>
        <begin position="31"/>
        <end position="54"/>
    </location>
</feature>